<comment type="caution">
    <text evidence="2">The sequence shown here is derived from an EMBL/GenBank/DDBJ whole genome shotgun (WGS) entry which is preliminary data.</text>
</comment>
<keyword evidence="3" id="KW-1185">Reference proteome</keyword>
<protein>
    <submittedName>
        <fullName evidence="2">Uncharacterized protein</fullName>
    </submittedName>
</protein>
<gene>
    <name evidence="2" type="ORF">P7K49_003812</name>
</gene>
<dbReference type="Proteomes" id="UP001266305">
    <property type="component" value="Unassembled WGS sequence"/>
</dbReference>
<accession>A0ABQ9W5L4</accession>
<feature type="non-terminal residue" evidence="2">
    <location>
        <position position="1"/>
    </location>
</feature>
<evidence type="ECO:0000313" key="3">
    <source>
        <dbReference type="Proteomes" id="UP001266305"/>
    </source>
</evidence>
<organism evidence="2 3">
    <name type="scientific">Saguinus oedipus</name>
    <name type="common">Cotton-top tamarin</name>
    <name type="synonym">Oedipomidas oedipus</name>
    <dbReference type="NCBI Taxonomy" id="9490"/>
    <lineage>
        <taxon>Eukaryota</taxon>
        <taxon>Metazoa</taxon>
        <taxon>Chordata</taxon>
        <taxon>Craniata</taxon>
        <taxon>Vertebrata</taxon>
        <taxon>Euteleostomi</taxon>
        <taxon>Mammalia</taxon>
        <taxon>Eutheria</taxon>
        <taxon>Euarchontoglires</taxon>
        <taxon>Primates</taxon>
        <taxon>Haplorrhini</taxon>
        <taxon>Platyrrhini</taxon>
        <taxon>Cebidae</taxon>
        <taxon>Callitrichinae</taxon>
        <taxon>Saguinus</taxon>
    </lineage>
</organism>
<proteinExistence type="predicted"/>
<name>A0ABQ9W5L4_SAGOE</name>
<sequence>GLKKGGEALMSTLSKTTELAQGGAGAGPESLRFLLGKKSREGSKAQWDTGRHRNGPKFCSSQVGVPARAFQ</sequence>
<reference evidence="2 3" key="1">
    <citation type="submission" date="2023-05" db="EMBL/GenBank/DDBJ databases">
        <title>B98-5 Cell Line De Novo Hybrid Assembly: An Optical Mapping Approach.</title>
        <authorList>
            <person name="Kananen K."/>
            <person name="Auerbach J.A."/>
            <person name="Kautto E."/>
            <person name="Blachly J.S."/>
        </authorList>
    </citation>
    <scope>NUCLEOTIDE SEQUENCE [LARGE SCALE GENOMIC DNA]</scope>
    <source>
        <strain evidence="2">B95-8</strain>
        <tissue evidence="2">Cell line</tissue>
    </source>
</reference>
<evidence type="ECO:0000313" key="2">
    <source>
        <dbReference type="EMBL" id="KAK2116926.1"/>
    </source>
</evidence>
<dbReference type="EMBL" id="JASSZA010000002">
    <property type="protein sequence ID" value="KAK2116926.1"/>
    <property type="molecule type" value="Genomic_DNA"/>
</dbReference>
<evidence type="ECO:0000256" key="1">
    <source>
        <dbReference type="SAM" id="MobiDB-lite"/>
    </source>
</evidence>
<feature type="region of interest" description="Disordered" evidence="1">
    <location>
        <begin position="39"/>
        <end position="71"/>
    </location>
</feature>